<accession>A0A9X3W5L9</accession>
<protein>
    <submittedName>
        <fullName evidence="1">Minor capsid protein</fullName>
    </submittedName>
</protein>
<evidence type="ECO:0000313" key="1">
    <source>
        <dbReference type="EMBL" id="MDB6258001.1"/>
    </source>
</evidence>
<dbReference type="Proteomes" id="UP001141981">
    <property type="component" value="Unassembled WGS sequence"/>
</dbReference>
<sequence>MPVHVKVDLTRLKAKLSSENIIRARKAMATQAMQEMNQYVPSSSKGEHENGTTLRGETNIADDGSYVLYNVPYAKAQFYGFITNQYGGPYRIHNYTTPGTSRRWDLRMKSNQKAMDDVQKAFIRGLLWQKCN</sequence>
<name>A0A9X3W5L9_LACAM</name>
<comment type="caution">
    <text evidence="1">The sequence shown here is derived from an EMBL/GenBank/DDBJ whole genome shotgun (WGS) entry which is preliminary data.</text>
</comment>
<reference evidence="1" key="2">
    <citation type="submission" date="2022-10" db="EMBL/GenBank/DDBJ databases">
        <authorList>
            <person name="Kostovova I."/>
            <person name="Moravkova M."/>
            <person name="Pechar R."/>
        </authorList>
    </citation>
    <scope>NUCLEOTIDE SEQUENCE</scope>
    <source>
        <strain evidence="1">M490A</strain>
    </source>
</reference>
<proteinExistence type="predicted"/>
<dbReference type="AlphaFoldDB" id="A0A9X3W5L9"/>
<dbReference type="RefSeq" id="WP_271880742.1">
    <property type="nucleotide sequence ID" value="NZ_JAOTGY010000007.1"/>
</dbReference>
<dbReference type="Pfam" id="PF11114">
    <property type="entry name" value="Minor_capsid_2"/>
    <property type="match status" value="1"/>
</dbReference>
<reference evidence="1" key="1">
    <citation type="journal article" date="2022" name="Microorganisms">
        <title>Antibiotic Susceptibility, Resistance Gene Determinants and Corresponding Genomic Regions in Lactobacillus amylovorus Isolates Derived from Wild Boars and Domestic Pigs.</title>
        <authorList>
            <person name="Moravkova M."/>
            <person name="Kostovova I."/>
            <person name="Kavanova K."/>
            <person name="Pechar R."/>
            <person name="Stanek S."/>
            <person name="Brychta A."/>
            <person name="Zeman M."/>
            <person name="Kubasova T."/>
        </authorList>
    </citation>
    <scope>NUCLEOTIDE SEQUENCE</scope>
    <source>
        <strain evidence="1">M490A</strain>
    </source>
</reference>
<organism evidence="1 2">
    <name type="scientific">Lactobacillus amylovorus</name>
    <dbReference type="NCBI Taxonomy" id="1604"/>
    <lineage>
        <taxon>Bacteria</taxon>
        <taxon>Bacillati</taxon>
        <taxon>Bacillota</taxon>
        <taxon>Bacilli</taxon>
        <taxon>Lactobacillales</taxon>
        <taxon>Lactobacillaceae</taxon>
        <taxon>Lactobacillus</taxon>
    </lineage>
</organism>
<gene>
    <name evidence="1" type="ORF">ODU72_04820</name>
</gene>
<dbReference type="InterPro" id="IPR021080">
    <property type="entry name" value="Minor_capsid_protein"/>
</dbReference>
<evidence type="ECO:0000313" key="2">
    <source>
        <dbReference type="Proteomes" id="UP001141981"/>
    </source>
</evidence>
<dbReference type="EMBL" id="JAOTGY010000007">
    <property type="protein sequence ID" value="MDB6258001.1"/>
    <property type="molecule type" value="Genomic_DNA"/>
</dbReference>